<organism evidence="4 5">
    <name type="scientific">Steinernema glaseri</name>
    <dbReference type="NCBI Taxonomy" id="37863"/>
    <lineage>
        <taxon>Eukaryota</taxon>
        <taxon>Metazoa</taxon>
        <taxon>Ecdysozoa</taxon>
        <taxon>Nematoda</taxon>
        <taxon>Chromadorea</taxon>
        <taxon>Rhabditida</taxon>
        <taxon>Tylenchina</taxon>
        <taxon>Panagrolaimomorpha</taxon>
        <taxon>Strongyloidoidea</taxon>
        <taxon>Steinernematidae</taxon>
        <taxon>Steinernema</taxon>
    </lineage>
</organism>
<dbReference type="PANTHER" id="PTHR12419">
    <property type="entry name" value="OTU DOMAIN CONTAINING PROTEIN"/>
    <property type="match status" value="1"/>
</dbReference>
<evidence type="ECO:0000313" key="5">
    <source>
        <dbReference type="WBParaSite" id="L893_g5253.t1"/>
    </source>
</evidence>
<proteinExistence type="predicted"/>
<dbReference type="InterPro" id="IPR003323">
    <property type="entry name" value="OTU_dom"/>
</dbReference>
<feature type="region of interest" description="Disordered" evidence="1">
    <location>
        <begin position="1046"/>
        <end position="1079"/>
    </location>
</feature>
<feature type="compositionally biased region" description="Basic and acidic residues" evidence="1">
    <location>
        <begin position="1432"/>
        <end position="1443"/>
    </location>
</feature>
<feature type="compositionally biased region" description="Basic and acidic residues" evidence="1">
    <location>
        <begin position="1383"/>
        <end position="1394"/>
    </location>
</feature>
<dbReference type="Pfam" id="PF00856">
    <property type="entry name" value="SET"/>
    <property type="match status" value="1"/>
</dbReference>
<dbReference type="InterPro" id="IPR038765">
    <property type="entry name" value="Papain-like_cys_pep_sf"/>
</dbReference>
<dbReference type="Gene3D" id="3.90.70.80">
    <property type="match status" value="1"/>
</dbReference>
<feature type="compositionally biased region" description="Acidic residues" evidence="1">
    <location>
        <begin position="879"/>
        <end position="892"/>
    </location>
</feature>
<dbReference type="InterPro" id="IPR001214">
    <property type="entry name" value="SET_dom"/>
</dbReference>
<feature type="compositionally biased region" description="Acidic residues" evidence="1">
    <location>
        <begin position="1271"/>
        <end position="1285"/>
    </location>
</feature>
<feature type="compositionally biased region" description="Basic and acidic residues" evidence="1">
    <location>
        <begin position="1334"/>
        <end position="1345"/>
    </location>
</feature>
<dbReference type="SMART" id="SM00317">
    <property type="entry name" value="SET"/>
    <property type="match status" value="1"/>
</dbReference>
<dbReference type="GO" id="GO:0016579">
    <property type="term" value="P:protein deubiquitination"/>
    <property type="evidence" value="ECO:0007669"/>
    <property type="project" value="TreeGrafter"/>
</dbReference>
<dbReference type="SUPFAM" id="SSF54001">
    <property type="entry name" value="Cysteine proteinases"/>
    <property type="match status" value="1"/>
</dbReference>
<dbReference type="PROSITE" id="PS50280">
    <property type="entry name" value="SET"/>
    <property type="match status" value="1"/>
</dbReference>
<accession>A0A1I8AEZ5</accession>
<dbReference type="WBParaSite" id="L893_g5253.t1">
    <property type="protein sequence ID" value="L893_g5253.t1"/>
    <property type="gene ID" value="L893_g5253"/>
</dbReference>
<feature type="compositionally biased region" description="Basic and acidic residues" evidence="1">
    <location>
        <begin position="15"/>
        <end position="28"/>
    </location>
</feature>
<dbReference type="CDD" id="cd22755">
    <property type="entry name" value="OTU_CeDUB-like"/>
    <property type="match status" value="1"/>
</dbReference>
<feature type="compositionally biased region" description="Basic and acidic residues" evidence="1">
    <location>
        <begin position="1291"/>
        <end position="1300"/>
    </location>
</feature>
<sequence length="1809" mass="206835">MSSTDQGSEESEDIETSRSEYEPDRNTVDEDTDINDTADPSARRINASKRLLRAVKRTKTTKHVVPSSGAEELSGAEPATAPKCNDVNHFTRWEMPRLVAAGGKRESLANRSKDRNFCVICLKYHSKLSRHERVAHPDHLDILEEEKKYCMHLRKESAGWSMVQLLEECPSLTATPASVAELETFMRKNHGHFLVDRNEAMSMLSYVHRQLGARDDEKIRRQRKRGDHVLPVERQAKRAARGSKTPPIDAEDQVLVPETPPTVPMEVAGYAKTPILHLPEMTPRRIRHRGELLRDMEKEGLLGQFDLEHPLFNTMWSMLNASAKMGGEDERDPNSVRQQVARVSKFLYFVMDGRDIKSLGPDLFAARSRIPEFVQKYLQVNSNYDSLRQIFRCVQFWLGTLESSVLQSHRSQVEQFTYDVKNYNKMVQKRADMQKSLMPESAKRVFTSYGKALKFLHGSQFMELIADIRERLGQDTLQPSDYHTVLSALVTQITFKNHSRGEIVYKLRENSVIYTHMEDGKTYKILRIPGAKNRKVAMAVLDEEDMDLLMLYRSVKAILVEKPHKFYLLCDARGRQLSANISARATWLQRKCGVPEDEVVRVYDVRRSCATQAVERFLGRMDQLTEHMQDQAVLANHSTKARRDNYIEPALALIAVRAFRELRRMETAGMGEEEPIEPSGLPTIEELAQFTTSELRSGERLLRVDDQELTPEQIKEFVSGPRLTEYALSVIDHTWVSPHGKYPSRAVIRSFFHPLLRSIVGEETKLLDSAISKIYNFIWYQKKTAQVKHLVMDIESDDLKQLQKSTDLSSRLASLAWKLTEDVQKQSQIKALKYNRTNFLPALNKILNETEYKVHLPAAAKCAITAVIEEKEIEREPQSESDNDDVLSDDPSDPVIDISMQYDTATKNGSKLYLSESEEDPNDNAEQLLINHESGFPEISIDAKAEKIKERQGEPEEPAILLKWIREKKDKEDKEGRYLVMDGKYPSPLECRYEFWMKFWQPKLEMGLTADRKEFVRQCEVRKLYGNLMFPDEEYERQLLKLPKEDAPNEGRCSEDASKMRKEDAPKMSKEDAPKEDAEACHGRKMRKLAMAPMGAEDVGRACQIIGCSAKKPFAYQTAVFENMAVVRPFQTENVKADGNCGFRCLSMFLFGSESRHKQLREAVCSYLLNQPKKWFSRFGDDCSGEEYLRDTHMDRPTVFMGIHELQAAAELLAVHITVFGPVTWQYYVPDRETKKILRANPKIDDGRPSLLMLNKHEHFQIVTEVKETAVGEEEPSTAVEEEEQPSSAAVREEEQPSEKKKGRAAVGEEEQLSSAAVGEEEQPSEKKNRRADKKSSREEKKSRSEEEEQTPSLAVGEEEQLSSAAVGEEEQPSEKKNRRADKKSSREEKKSRSEEEEQKPSLAVGEEEQPSSAAVGEEEQPSEKKNRRADKKSSREEKKSRSEEEENGEEDQKPSLAVREEEQKTAVGKMAQPNQFVVLKEVPQNMVQVYRSFFAPTEKTRTKIIVKPATVPTQSCRIVSTMGVKTDSSSYRCISLALSGNENNHVELRKTICSYVKKRSKAWISDLTGYNLKAKPYVNKINAYKSGTEMTDALFQAVAQLFNLHVILHENERFLFFSPDYETKWRRKFEDFSVTDERPVVCLQKINNSFRLITAIEKLKFCEKEMNTRSKGRNKFDESRFEIRDCGVKGQGLFALVDFNVGDTLLKYRGTVMTANEGEKHQKEAGRSVIIFYRDYGGRKLACYPQDGELGSYANCSKSNPNARMKYSPEHGLHLMALTTIPSGTEVLWDYHCDCGPKSELPEWYANS</sequence>
<dbReference type="Pfam" id="PF02338">
    <property type="entry name" value="OTU"/>
    <property type="match status" value="1"/>
</dbReference>
<feature type="region of interest" description="Disordered" evidence="1">
    <location>
        <begin position="1268"/>
        <end position="1469"/>
    </location>
</feature>
<dbReference type="SUPFAM" id="SSF82199">
    <property type="entry name" value="SET domain"/>
    <property type="match status" value="1"/>
</dbReference>
<evidence type="ECO:0000313" key="4">
    <source>
        <dbReference type="Proteomes" id="UP000095287"/>
    </source>
</evidence>
<dbReference type="GO" id="GO:0004843">
    <property type="term" value="F:cysteine-type deubiquitinase activity"/>
    <property type="evidence" value="ECO:0007669"/>
    <property type="project" value="TreeGrafter"/>
</dbReference>
<evidence type="ECO:0000259" key="3">
    <source>
        <dbReference type="PROSITE" id="PS50802"/>
    </source>
</evidence>
<feature type="region of interest" description="Disordered" evidence="1">
    <location>
        <begin position="872"/>
        <end position="896"/>
    </location>
</feature>
<dbReference type="Gene3D" id="2.170.270.10">
    <property type="entry name" value="SET domain"/>
    <property type="match status" value="1"/>
</dbReference>
<evidence type="ECO:0000256" key="1">
    <source>
        <dbReference type="SAM" id="MobiDB-lite"/>
    </source>
</evidence>
<reference evidence="5" key="1">
    <citation type="submission" date="2016-11" db="UniProtKB">
        <authorList>
            <consortium name="WormBaseParasite"/>
        </authorList>
    </citation>
    <scope>IDENTIFICATION</scope>
</reference>
<feature type="compositionally biased region" description="Basic and acidic residues" evidence="1">
    <location>
        <begin position="1451"/>
        <end position="1465"/>
    </location>
</feature>
<feature type="region of interest" description="Disordered" evidence="1">
    <location>
        <begin position="1"/>
        <end position="81"/>
    </location>
</feature>
<feature type="domain" description="OTU" evidence="3">
    <location>
        <begin position="1130"/>
        <end position="1266"/>
    </location>
</feature>
<protein>
    <submittedName>
        <fullName evidence="5">C2H2-type domain-containing protein</fullName>
    </submittedName>
</protein>
<name>A0A1I8AEZ5_9BILA</name>
<evidence type="ECO:0000259" key="2">
    <source>
        <dbReference type="PROSITE" id="PS50280"/>
    </source>
</evidence>
<dbReference type="InterPro" id="IPR050704">
    <property type="entry name" value="Peptidase_C85-like"/>
</dbReference>
<keyword evidence="4" id="KW-1185">Reference proteome</keyword>
<feature type="compositionally biased region" description="Basic residues" evidence="1">
    <location>
        <begin position="46"/>
        <end position="62"/>
    </location>
</feature>
<dbReference type="Proteomes" id="UP000095287">
    <property type="component" value="Unplaced"/>
</dbReference>
<dbReference type="InterPro" id="IPR046341">
    <property type="entry name" value="SET_dom_sf"/>
</dbReference>
<dbReference type="PROSITE" id="PS50802">
    <property type="entry name" value="OTU"/>
    <property type="match status" value="1"/>
</dbReference>
<feature type="domain" description="SET" evidence="2">
    <location>
        <begin position="1680"/>
        <end position="1793"/>
    </location>
</feature>